<gene>
    <name evidence="2" type="ORF">GCM10008956_02940</name>
</gene>
<dbReference type="RefSeq" id="WP_110830650.1">
    <property type="nucleotide sequence ID" value="NZ_BMQG01000001.1"/>
</dbReference>
<proteinExistence type="predicted"/>
<evidence type="ECO:0008006" key="4">
    <source>
        <dbReference type="Google" id="ProtNLM"/>
    </source>
</evidence>
<accession>A0A8H9L3Y6</accession>
<dbReference type="Proteomes" id="UP000600547">
    <property type="component" value="Unassembled WGS sequence"/>
</dbReference>
<evidence type="ECO:0000313" key="3">
    <source>
        <dbReference type="Proteomes" id="UP000600547"/>
    </source>
</evidence>
<organism evidence="2 3">
    <name type="scientific">Deinococcus arenae</name>
    <dbReference type="NCBI Taxonomy" id="1452751"/>
    <lineage>
        <taxon>Bacteria</taxon>
        <taxon>Thermotogati</taxon>
        <taxon>Deinococcota</taxon>
        <taxon>Deinococci</taxon>
        <taxon>Deinococcales</taxon>
        <taxon>Deinococcaceae</taxon>
        <taxon>Deinococcus</taxon>
    </lineage>
</organism>
<keyword evidence="1" id="KW-0732">Signal</keyword>
<name>A0A8H9L3Y6_9DEIO</name>
<dbReference type="AlphaFoldDB" id="A0A8H9L3Y6"/>
<evidence type="ECO:0000256" key="1">
    <source>
        <dbReference type="SAM" id="SignalP"/>
    </source>
</evidence>
<comment type="caution">
    <text evidence="2">The sequence shown here is derived from an EMBL/GenBank/DDBJ whole genome shotgun (WGS) entry which is preliminary data.</text>
</comment>
<sequence length="204" mass="21221">MGKRKQSRRGLAVTLGALLSLHGVGGAQIMAPQVTITPGQVPSVAVAQEVLVQPARVEARLGVGFSTATLTFSLLSPVSTEVFLRSPDARLVVRGEPGSPVRLTAFTAQTVSVLALAAHTGALEVLNREGRVIGHVPYVVGEAKQVNQGLSLNYSPSSDRLGLNYALSGVQQSIFDPRWSAGVNLSVNTGTGKVTGGVSLNVSW</sequence>
<dbReference type="EMBL" id="BMQG01000001">
    <property type="protein sequence ID" value="GGM30310.1"/>
    <property type="molecule type" value="Genomic_DNA"/>
</dbReference>
<reference evidence="3" key="1">
    <citation type="journal article" date="2019" name="Int. J. Syst. Evol. Microbiol.">
        <title>The Global Catalogue of Microorganisms (GCM) 10K type strain sequencing project: providing services to taxonomists for standard genome sequencing and annotation.</title>
        <authorList>
            <consortium name="The Broad Institute Genomics Platform"/>
            <consortium name="The Broad Institute Genome Sequencing Center for Infectious Disease"/>
            <person name="Wu L."/>
            <person name="Ma J."/>
        </authorList>
    </citation>
    <scope>NUCLEOTIDE SEQUENCE [LARGE SCALE GENOMIC DNA]</scope>
    <source>
        <strain evidence="3">JCM 31047</strain>
    </source>
</reference>
<feature type="chain" id="PRO_5034873592" description="Outer membrane protein beta-barrel domain-containing protein" evidence="1">
    <location>
        <begin position="28"/>
        <end position="204"/>
    </location>
</feature>
<evidence type="ECO:0000313" key="2">
    <source>
        <dbReference type="EMBL" id="GGM30310.1"/>
    </source>
</evidence>
<protein>
    <recommendedName>
        <fullName evidence="4">Outer membrane protein beta-barrel domain-containing protein</fullName>
    </recommendedName>
</protein>
<feature type="signal peptide" evidence="1">
    <location>
        <begin position="1"/>
        <end position="27"/>
    </location>
</feature>
<keyword evidence="3" id="KW-1185">Reference proteome</keyword>